<feature type="binding site" evidence="11">
    <location>
        <position position="159"/>
    </location>
    <ligand>
        <name>Zn(2+)</name>
        <dbReference type="ChEBI" id="CHEBI:29105"/>
    </ligand>
</feature>
<dbReference type="SUPFAM" id="SSF47323">
    <property type="entry name" value="Anticodon-binding domain of a subclass of class I aminoacyl-tRNA synthetases"/>
    <property type="match status" value="1"/>
</dbReference>
<evidence type="ECO:0000256" key="1">
    <source>
        <dbReference type="ARBA" id="ARBA00003314"/>
    </source>
</evidence>
<keyword evidence="4 11" id="KW-0963">Cytoplasm</keyword>
<dbReference type="GO" id="GO:0004825">
    <property type="term" value="F:methionine-tRNA ligase activity"/>
    <property type="evidence" value="ECO:0007669"/>
    <property type="project" value="UniProtKB-UniRule"/>
</dbReference>
<dbReference type="InterPro" id="IPR015413">
    <property type="entry name" value="Methionyl/Leucyl_tRNA_Synth"/>
</dbReference>
<evidence type="ECO:0000256" key="6">
    <source>
        <dbReference type="ARBA" id="ARBA00022741"/>
    </source>
</evidence>
<feature type="binding site" evidence="11">
    <location>
        <position position="344"/>
    </location>
    <ligand>
        <name>ATP</name>
        <dbReference type="ChEBI" id="CHEBI:30616"/>
    </ligand>
</feature>
<dbReference type="NCBIfam" id="TIGR00398">
    <property type="entry name" value="metG"/>
    <property type="match status" value="1"/>
</dbReference>
<evidence type="ECO:0000256" key="10">
    <source>
        <dbReference type="ARBA" id="ARBA00047364"/>
    </source>
</evidence>
<accession>A0A840NT09</accession>
<reference evidence="14 15" key="1">
    <citation type="submission" date="2020-08" db="EMBL/GenBank/DDBJ databases">
        <title>Sequencing the genomes of 1000 actinobacteria strains.</title>
        <authorList>
            <person name="Klenk H.-P."/>
        </authorList>
    </citation>
    <scope>NUCLEOTIDE SEQUENCE [LARGE SCALE GENOMIC DNA]</scope>
    <source>
        <strain evidence="14 15">DSM 45582</strain>
    </source>
</reference>
<dbReference type="GO" id="GO:0006431">
    <property type="term" value="P:methionyl-tRNA aminoacylation"/>
    <property type="evidence" value="ECO:0007669"/>
    <property type="project" value="UniProtKB-UniRule"/>
</dbReference>
<dbReference type="Proteomes" id="UP000580474">
    <property type="component" value="Unassembled WGS sequence"/>
</dbReference>
<dbReference type="Gene3D" id="3.40.50.620">
    <property type="entry name" value="HUPs"/>
    <property type="match status" value="1"/>
</dbReference>
<dbReference type="InterPro" id="IPR009080">
    <property type="entry name" value="tRNAsynth_Ia_anticodon-bd"/>
</dbReference>
<name>A0A840NT09_9PSEU</name>
<keyword evidence="15" id="KW-1185">Reference proteome</keyword>
<dbReference type="GO" id="GO:0005524">
    <property type="term" value="F:ATP binding"/>
    <property type="evidence" value="ECO:0007669"/>
    <property type="project" value="UniProtKB-UniRule"/>
</dbReference>
<feature type="short sequence motif" description="'KMSKS' region" evidence="11">
    <location>
        <begin position="341"/>
        <end position="345"/>
    </location>
</feature>
<comment type="subunit">
    <text evidence="11">Monomer.</text>
</comment>
<dbReference type="Pfam" id="PF09334">
    <property type="entry name" value="tRNA-synt_1g"/>
    <property type="match status" value="1"/>
</dbReference>
<dbReference type="PANTHER" id="PTHR45765">
    <property type="entry name" value="METHIONINE--TRNA LIGASE"/>
    <property type="match status" value="1"/>
</dbReference>
<comment type="caution">
    <text evidence="14">The sequence shown here is derived from an EMBL/GenBank/DDBJ whole genome shotgun (WGS) entry which is preliminary data.</text>
</comment>
<keyword evidence="8 11" id="KW-0648">Protein biosynthesis</keyword>
<dbReference type="InterPro" id="IPR029038">
    <property type="entry name" value="MetRS_Zn"/>
</dbReference>
<feature type="binding site" evidence="11">
    <location>
        <position position="146"/>
    </location>
    <ligand>
        <name>Zn(2+)</name>
        <dbReference type="ChEBI" id="CHEBI:29105"/>
    </ligand>
</feature>
<dbReference type="CDD" id="cd07957">
    <property type="entry name" value="Anticodon_Ia_Met"/>
    <property type="match status" value="1"/>
</dbReference>
<dbReference type="HAMAP" id="MF_00098">
    <property type="entry name" value="Met_tRNA_synth_type1"/>
    <property type="match status" value="1"/>
</dbReference>
<feature type="binding site" evidence="11">
    <location>
        <position position="156"/>
    </location>
    <ligand>
        <name>Zn(2+)</name>
        <dbReference type="ChEBI" id="CHEBI:29105"/>
    </ligand>
</feature>
<dbReference type="InterPro" id="IPR041872">
    <property type="entry name" value="Anticodon_Met"/>
</dbReference>
<evidence type="ECO:0000313" key="15">
    <source>
        <dbReference type="Proteomes" id="UP000580474"/>
    </source>
</evidence>
<dbReference type="RefSeq" id="WP_184481588.1">
    <property type="nucleotide sequence ID" value="NZ_JACHIV010000001.1"/>
</dbReference>
<dbReference type="PRINTS" id="PR01041">
    <property type="entry name" value="TRNASYNTHMET"/>
</dbReference>
<evidence type="ECO:0000256" key="5">
    <source>
        <dbReference type="ARBA" id="ARBA00022598"/>
    </source>
</evidence>
<dbReference type="PANTHER" id="PTHR45765:SF1">
    <property type="entry name" value="METHIONINE--TRNA LIGASE, CYTOPLASMIC"/>
    <property type="match status" value="1"/>
</dbReference>
<dbReference type="SUPFAM" id="SSF52374">
    <property type="entry name" value="Nucleotidylyl transferase"/>
    <property type="match status" value="1"/>
</dbReference>
<dbReference type="AlphaFoldDB" id="A0A840NT09"/>
<comment type="similarity">
    <text evidence="3 11">Belongs to the class-I aminoacyl-tRNA synthetase family. MetG type 1 subfamily.</text>
</comment>
<evidence type="ECO:0000256" key="11">
    <source>
        <dbReference type="HAMAP-Rule" id="MF_00098"/>
    </source>
</evidence>
<keyword evidence="9 11" id="KW-0030">Aminoacyl-tRNA synthetase</keyword>
<evidence type="ECO:0000259" key="12">
    <source>
        <dbReference type="Pfam" id="PF09334"/>
    </source>
</evidence>
<comment type="catalytic activity">
    <reaction evidence="10 11">
        <text>tRNA(Met) + L-methionine + ATP = L-methionyl-tRNA(Met) + AMP + diphosphate</text>
        <dbReference type="Rhea" id="RHEA:13481"/>
        <dbReference type="Rhea" id="RHEA-COMP:9667"/>
        <dbReference type="Rhea" id="RHEA-COMP:9698"/>
        <dbReference type="ChEBI" id="CHEBI:30616"/>
        <dbReference type="ChEBI" id="CHEBI:33019"/>
        <dbReference type="ChEBI" id="CHEBI:57844"/>
        <dbReference type="ChEBI" id="CHEBI:78442"/>
        <dbReference type="ChEBI" id="CHEBI:78530"/>
        <dbReference type="ChEBI" id="CHEBI:456215"/>
        <dbReference type="EC" id="6.1.1.10"/>
    </reaction>
</comment>
<keyword evidence="5 11" id="KW-0436">Ligase</keyword>
<dbReference type="EC" id="6.1.1.10" evidence="11"/>
<dbReference type="InterPro" id="IPR014729">
    <property type="entry name" value="Rossmann-like_a/b/a_fold"/>
</dbReference>
<comment type="subcellular location">
    <subcellularLocation>
        <location evidence="2 11">Cytoplasm</location>
    </subcellularLocation>
</comment>
<dbReference type="Pfam" id="PF19303">
    <property type="entry name" value="Anticodon_3"/>
    <property type="match status" value="1"/>
</dbReference>
<keyword evidence="11" id="KW-0479">Metal-binding</keyword>
<proteinExistence type="inferred from homology"/>
<dbReference type="EMBL" id="JACHIV010000001">
    <property type="protein sequence ID" value="MBB5071327.1"/>
    <property type="molecule type" value="Genomic_DNA"/>
</dbReference>
<evidence type="ECO:0000313" key="14">
    <source>
        <dbReference type="EMBL" id="MBB5071327.1"/>
    </source>
</evidence>
<dbReference type="FunFam" id="2.20.28.20:FF:000001">
    <property type="entry name" value="Methionine--tRNA ligase"/>
    <property type="match status" value="1"/>
</dbReference>
<sequence>MARHLVTSALPYINGIKHLGNMVGSMLPADVYSRYLRQRGHEVLYICATDEHGTPAELAAADAGLPVAEFCEQQHRVQAEIYRGFQLSFDHFGRSSSEQNKEITQHFARKLHEHGFIEQKSIRQVYSAADGRFLPDRYIIGTCPHCGYEKARGDQCENCTRVLDPTDLIEPRSAISGSTELEVRETKHLFLTQSKLTDEVERWLDSASAEWPNLSSSIARKWLTEGLRDRSITRDLDWGIPVPADTWPELAAEGKVFYVWFDAPIEYIGATKEWADQAPQDRDWKSWWYEADDVTYTEFMAKDNVPFHTVMFPATELGTREPWKMVDFVQSFNWLTYYGGKFSTSDQRGIFTNQALELLPADYWRYFLIANAPESDDASFSWELFASVVNKDLADTLGNFVNRVLSFSRKRFGDQVPAGSAAGEPEQRLAAEIGGLIEDYQTHLEAKQFRKAAQALRSLWSAGNSYLEEKAPWIEIRTDQDAAALTLRTAMNLIYLYAVLSEPLIPSAAQAMRAAFASDDPARRWVSPDEAKSFALVEAGTDFTIPPVLFAKITEDDLENYRTRFGGSPDAA</sequence>
<evidence type="ECO:0000259" key="13">
    <source>
        <dbReference type="Pfam" id="PF19303"/>
    </source>
</evidence>
<feature type="binding site" evidence="11">
    <location>
        <position position="143"/>
    </location>
    <ligand>
        <name>Zn(2+)</name>
        <dbReference type="ChEBI" id="CHEBI:29105"/>
    </ligand>
</feature>
<organism evidence="14 15">
    <name type="scientific">Saccharopolyspora gloriosae</name>
    <dbReference type="NCBI Taxonomy" id="455344"/>
    <lineage>
        <taxon>Bacteria</taxon>
        <taxon>Bacillati</taxon>
        <taxon>Actinomycetota</taxon>
        <taxon>Actinomycetes</taxon>
        <taxon>Pseudonocardiales</taxon>
        <taxon>Pseudonocardiaceae</taxon>
        <taxon>Saccharopolyspora</taxon>
    </lineage>
</organism>
<dbReference type="InterPro" id="IPR033911">
    <property type="entry name" value="MetRS_core"/>
</dbReference>
<dbReference type="GO" id="GO:0017101">
    <property type="term" value="C:aminoacyl-tRNA synthetase multienzyme complex"/>
    <property type="evidence" value="ECO:0007669"/>
    <property type="project" value="TreeGrafter"/>
</dbReference>
<feature type="domain" description="Methionyl-tRNA synthetase anticodon-binding" evidence="13">
    <location>
        <begin position="416"/>
        <end position="568"/>
    </location>
</feature>
<evidence type="ECO:0000256" key="2">
    <source>
        <dbReference type="ARBA" id="ARBA00004496"/>
    </source>
</evidence>
<dbReference type="Gene3D" id="1.10.730.10">
    <property type="entry name" value="Isoleucyl-tRNA Synthetase, Domain 1"/>
    <property type="match status" value="1"/>
</dbReference>
<evidence type="ECO:0000256" key="4">
    <source>
        <dbReference type="ARBA" id="ARBA00022490"/>
    </source>
</evidence>
<gene>
    <name evidence="11" type="primary">metG</name>
    <name evidence="14" type="ORF">BJ969_004415</name>
</gene>
<feature type="short sequence motif" description="'HIGH' region" evidence="11">
    <location>
        <begin position="11"/>
        <end position="21"/>
    </location>
</feature>
<protein>
    <recommendedName>
        <fullName evidence="11">Methionine--tRNA ligase</fullName>
        <ecNumber evidence="11">6.1.1.10</ecNumber>
    </recommendedName>
    <alternativeName>
        <fullName evidence="11">Methionyl-tRNA synthetase</fullName>
        <shortName evidence="11">MetRS</shortName>
    </alternativeName>
</protein>
<feature type="domain" description="Methionyl/Leucyl tRNA synthetase" evidence="12">
    <location>
        <begin position="4"/>
        <end position="405"/>
    </location>
</feature>
<comment type="cofactor">
    <cofactor evidence="11">
        <name>Zn(2+)</name>
        <dbReference type="ChEBI" id="CHEBI:29105"/>
    </cofactor>
    <text evidence="11">Binds 1 zinc ion per subunit.</text>
</comment>
<dbReference type="InterPro" id="IPR014758">
    <property type="entry name" value="Met-tRNA_synth"/>
</dbReference>
<evidence type="ECO:0000256" key="9">
    <source>
        <dbReference type="ARBA" id="ARBA00023146"/>
    </source>
</evidence>
<dbReference type="GO" id="GO:0005829">
    <property type="term" value="C:cytosol"/>
    <property type="evidence" value="ECO:0007669"/>
    <property type="project" value="TreeGrafter"/>
</dbReference>
<dbReference type="SUPFAM" id="SSF57770">
    <property type="entry name" value="Methionyl-tRNA synthetase (MetRS), Zn-domain"/>
    <property type="match status" value="1"/>
</dbReference>
<keyword evidence="7 11" id="KW-0067">ATP-binding</keyword>
<evidence type="ECO:0000256" key="3">
    <source>
        <dbReference type="ARBA" id="ARBA00008258"/>
    </source>
</evidence>
<dbReference type="Gene3D" id="2.20.28.20">
    <property type="entry name" value="Methionyl-tRNA synthetase, Zn-domain"/>
    <property type="match status" value="1"/>
</dbReference>
<comment type="function">
    <text evidence="1 11">Is required not only for elongation of protein synthesis but also for the initiation of all mRNA translation through initiator tRNA(fMet) aminoacylation.</text>
</comment>
<dbReference type="GO" id="GO:0046872">
    <property type="term" value="F:metal ion binding"/>
    <property type="evidence" value="ECO:0007669"/>
    <property type="project" value="UniProtKB-KW"/>
</dbReference>
<keyword evidence="6 11" id="KW-0547">Nucleotide-binding</keyword>
<dbReference type="CDD" id="cd00814">
    <property type="entry name" value="MetRS_core"/>
    <property type="match status" value="1"/>
</dbReference>
<evidence type="ECO:0000256" key="7">
    <source>
        <dbReference type="ARBA" id="ARBA00022840"/>
    </source>
</evidence>
<dbReference type="InterPro" id="IPR023458">
    <property type="entry name" value="Met-tRNA_ligase_1"/>
</dbReference>
<evidence type="ECO:0000256" key="8">
    <source>
        <dbReference type="ARBA" id="ARBA00022917"/>
    </source>
</evidence>
<keyword evidence="11" id="KW-0862">Zinc</keyword>